<evidence type="ECO:0000313" key="5">
    <source>
        <dbReference type="Proteomes" id="UP000030747"/>
    </source>
</evidence>
<reference evidence="4" key="1">
    <citation type="submission" date="2013-10" db="EMBL/GenBank/DDBJ databases">
        <title>Genomic analysis of the causative agents of coccidiosis in chickens.</title>
        <authorList>
            <person name="Reid A.J."/>
            <person name="Blake D."/>
            <person name="Billington K."/>
            <person name="Browne H."/>
            <person name="Dunn M."/>
            <person name="Hung S."/>
            <person name="Kawahara F."/>
            <person name="Miranda-Saavedra D."/>
            <person name="Mourier T."/>
            <person name="Nagra H."/>
            <person name="Otto T.D."/>
            <person name="Rawlings N."/>
            <person name="Sanchez A."/>
            <person name="Sanders M."/>
            <person name="Subramaniam C."/>
            <person name="Tay Y."/>
            <person name="Dear P."/>
            <person name="Doerig C."/>
            <person name="Gruber A."/>
            <person name="Parkinson J."/>
            <person name="Shirley M."/>
            <person name="Wan K.L."/>
            <person name="Berriman M."/>
            <person name="Tomley F."/>
            <person name="Pain A."/>
        </authorList>
    </citation>
    <scope>NUCLEOTIDE SEQUENCE [LARGE SCALE GENOMIC DNA]</scope>
    <source>
        <strain evidence="4">Houghton</strain>
    </source>
</reference>
<reference evidence="4" key="2">
    <citation type="submission" date="2013-10" db="EMBL/GenBank/DDBJ databases">
        <authorList>
            <person name="Aslett M."/>
        </authorList>
    </citation>
    <scope>NUCLEOTIDE SEQUENCE [LARGE SCALE GENOMIC DNA]</scope>
    <source>
        <strain evidence="4">Houghton</strain>
    </source>
</reference>
<organism evidence="4 5">
    <name type="scientific">Eimeria tenella</name>
    <name type="common">Coccidian parasite</name>
    <dbReference type="NCBI Taxonomy" id="5802"/>
    <lineage>
        <taxon>Eukaryota</taxon>
        <taxon>Sar</taxon>
        <taxon>Alveolata</taxon>
        <taxon>Apicomplexa</taxon>
        <taxon>Conoidasida</taxon>
        <taxon>Coccidia</taxon>
        <taxon>Eucoccidiorida</taxon>
        <taxon>Eimeriorina</taxon>
        <taxon>Eimeriidae</taxon>
        <taxon>Eimeria</taxon>
    </lineage>
</organism>
<dbReference type="RefSeq" id="XP_013236319.1">
    <property type="nucleotide sequence ID" value="XM_013380865.1"/>
</dbReference>
<protein>
    <recommendedName>
        <fullName evidence="3">PDEase domain-containing protein</fullName>
    </recommendedName>
</protein>
<name>U6L8P4_EIMTE</name>
<dbReference type="Gene3D" id="1.10.1300.10">
    <property type="entry name" value="3'5'-cyclic nucleotide phosphodiesterase, catalytic domain"/>
    <property type="match status" value="1"/>
</dbReference>
<dbReference type="InterPro" id="IPR002073">
    <property type="entry name" value="PDEase_catalytic_dom"/>
</dbReference>
<dbReference type="Proteomes" id="UP000030747">
    <property type="component" value="Unassembled WGS sequence"/>
</dbReference>
<accession>U6L8P4</accession>
<dbReference type="VEuPathDB" id="ToxoDB:ETH2_1504600"/>
<dbReference type="PROSITE" id="PS51845">
    <property type="entry name" value="PDEASE_I_2"/>
    <property type="match status" value="1"/>
</dbReference>
<dbReference type="InterPro" id="IPR036971">
    <property type="entry name" value="PDEase_catalytic_dom_sf"/>
</dbReference>
<dbReference type="AlphaFoldDB" id="U6L8P4"/>
<evidence type="ECO:0000259" key="3">
    <source>
        <dbReference type="PROSITE" id="PS51845"/>
    </source>
</evidence>
<dbReference type="Pfam" id="PF00233">
    <property type="entry name" value="PDEase_I"/>
    <property type="match status" value="1"/>
</dbReference>
<gene>
    <name evidence="4" type="ORF">ETH_00018160</name>
</gene>
<dbReference type="VEuPathDB" id="ToxoDB:ETH_00018160"/>
<keyword evidence="5" id="KW-1185">Reference proteome</keyword>
<dbReference type="GO" id="GO:0004114">
    <property type="term" value="F:3',5'-cyclic-nucleotide phosphodiesterase activity"/>
    <property type="evidence" value="ECO:0007669"/>
    <property type="project" value="InterPro"/>
</dbReference>
<dbReference type="GeneID" id="25252770"/>
<evidence type="ECO:0000256" key="1">
    <source>
        <dbReference type="ARBA" id="ARBA00022723"/>
    </source>
</evidence>
<dbReference type="GO" id="GO:0007165">
    <property type="term" value="P:signal transduction"/>
    <property type="evidence" value="ECO:0007669"/>
    <property type="project" value="InterPro"/>
</dbReference>
<dbReference type="OMA" id="HQVICKN"/>
<keyword evidence="2" id="KW-0378">Hydrolase</keyword>
<evidence type="ECO:0000313" key="4">
    <source>
        <dbReference type="EMBL" id="CDJ45573.1"/>
    </source>
</evidence>
<dbReference type="GO" id="GO:0046872">
    <property type="term" value="F:metal ion binding"/>
    <property type="evidence" value="ECO:0007669"/>
    <property type="project" value="UniProtKB-KW"/>
</dbReference>
<dbReference type="PANTHER" id="PTHR11347">
    <property type="entry name" value="CYCLIC NUCLEOTIDE PHOSPHODIESTERASE"/>
    <property type="match status" value="1"/>
</dbReference>
<feature type="domain" description="PDEase" evidence="3">
    <location>
        <begin position="1"/>
        <end position="118"/>
    </location>
</feature>
<dbReference type="OrthoDB" id="330125at2759"/>
<sequence>MIESLEDRWMVFKGCIKGADLAHAATSWDQHKKWSERLAEEFYLQGDEEKRLGLPVSNLCDRLLKHEFSRSQAGFLKVLVEPLFMEVAALANPKGKERMHQVICKNIKNNKERWEGSV</sequence>
<dbReference type="EMBL" id="HG678384">
    <property type="protein sequence ID" value="CDJ45573.1"/>
    <property type="molecule type" value="Genomic_DNA"/>
</dbReference>
<keyword evidence="1" id="KW-0479">Metal-binding</keyword>
<evidence type="ECO:0000256" key="2">
    <source>
        <dbReference type="ARBA" id="ARBA00022801"/>
    </source>
</evidence>
<proteinExistence type="predicted"/>
<dbReference type="SUPFAM" id="SSF109604">
    <property type="entry name" value="HD-domain/PDEase-like"/>
    <property type="match status" value="1"/>
</dbReference>